<dbReference type="VEuPathDB" id="FungiDB:AeMF1_012408"/>
<gene>
    <name evidence="6" type="ORF">Ae201684_009712</name>
</gene>
<dbReference type="EMBL" id="VJMJ01000122">
    <property type="protein sequence ID" value="KAF0733469.1"/>
    <property type="molecule type" value="Genomic_DNA"/>
</dbReference>
<evidence type="ECO:0000256" key="1">
    <source>
        <dbReference type="ARBA" id="ARBA00008655"/>
    </source>
</evidence>
<dbReference type="InterPro" id="IPR002123">
    <property type="entry name" value="Plipid/glycerol_acylTrfase"/>
</dbReference>
<dbReference type="Pfam" id="PF16076">
    <property type="entry name" value="Acyltransf_C"/>
    <property type="match status" value="1"/>
</dbReference>
<evidence type="ECO:0000313" key="7">
    <source>
        <dbReference type="Proteomes" id="UP000481153"/>
    </source>
</evidence>
<dbReference type="Proteomes" id="UP000481153">
    <property type="component" value="Unassembled WGS sequence"/>
</dbReference>
<accession>A0A6G0X0Q5</accession>
<keyword evidence="2" id="KW-0808">Transferase</keyword>
<keyword evidence="3" id="KW-0012">Acyltransferase</keyword>
<name>A0A6G0X0Q5_9STRA</name>
<dbReference type="InterPro" id="IPR032098">
    <property type="entry name" value="Acyltransf_C"/>
</dbReference>
<feature type="domain" description="Phospholipid/glycerol acyltransferase" evidence="5">
    <location>
        <begin position="91"/>
        <end position="213"/>
    </location>
</feature>
<keyword evidence="4" id="KW-1133">Transmembrane helix</keyword>
<dbReference type="AlphaFoldDB" id="A0A6G0X0Q5"/>
<proteinExistence type="inferred from homology"/>
<keyword evidence="4" id="KW-0472">Membrane</keyword>
<evidence type="ECO:0000259" key="5">
    <source>
        <dbReference type="SMART" id="SM00563"/>
    </source>
</evidence>
<dbReference type="PANTHER" id="PTHR10983:SF16">
    <property type="entry name" value="LYSOCARDIOLIPIN ACYLTRANSFERASE 1"/>
    <property type="match status" value="1"/>
</dbReference>
<organism evidence="6 7">
    <name type="scientific">Aphanomyces euteiches</name>
    <dbReference type="NCBI Taxonomy" id="100861"/>
    <lineage>
        <taxon>Eukaryota</taxon>
        <taxon>Sar</taxon>
        <taxon>Stramenopiles</taxon>
        <taxon>Oomycota</taxon>
        <taxon>Saprolegniomycetes</taxon>
        <taxon>Saprolegniales</taxon>
        <taxon>Verrucalvaceae</taxon>
        <taxon>Aphanomyces</taxon>
    </lineage>
</organism>
<dbReference type="CDD" id="cd07990">
    <property type="entry name" value="LPLAT_LCLAT1-like"/>
    <property type="match status" value="1"/>
</dbReference>
<dbReference type="GO" id="GO:0012505">
    <property type="term" value="C:endomembrane system"/>
    <property type="evidence" value="ECO:0007669"/>
    <property type="project" value="TreeGrafter"/>
</dbReference>
<dbReference type="PANTHER" id="PTHR10983">
    <property type="entry name" value="1-ACYLGLYCEROL-3-PHOSPHATE ACYLTRANSFERASE-RELATED"/>
    <property type="match status" value="1"/>
</dbReference>
<sequence>MQVSWKGVCFVGALVLTAISAVFMLLTPAFLILYVFGKRGEVLFMYVQQLVQGMWLGNVAILLEQWHGMNTEIYIIGDKSRLECIASSERAVWISNHRTRIDWMLLWSLGLRTNTLHHLKIILKNGLRSVPVFGWAMQMFQFIFLSRDWKQDEKYLTTLLTHLGATRPNSSYLLFPEGTDLSPSNVEKSNAFAVAKGQVPRKYSLYPRTTGWNHIFPLVRDNVDAVYDLTMCYIDHAPNDRPSEASLLSGRMPSTIKILLERIPIETIPLDAASLRIWMEERFTAKEAILEAWHTKQTLPQDAQRILDHDILQRAHLVQAFWILLCTLCFMTLYEYVIVRICGILVILGHTIFTGRGGSDGYLLNRKL</sequence>
<evidence type="ECO:0000256" key="3">
    <source>
        <dbReference type="ARBA" id="ARBA00023315"/>
    </source>
</evidence>
<keyword evidence="4" id="KW-0812">Transmembrane</keyword>
<comment type="similarity">
    <text evidence="1">Belongs to the 1-acyl-sn-glycerol-3-phosphate acyltransferase family.</text>
</comment>
<dbReference type="Pfam" id="PF01553">
    <property type="entry name" value="Acyltransferase"/>
    <property type="match status" value="1"/>
</dbReference>
<keyword evidence="7" id="KW-1185">Reference proteome</keyword>
<evidence type="ECO:0000313" key="6">
    <source>
        <dbReference type="EMBL" id="KAF0733469.1"/>
    </source>
</evidence>
<feature type="transmembrane region" description="Helical" evidence="4">
    <location>
        <begin position="7"/>
        <end position="37"/>
    </location>
</feature>
<dbReference type="SUPFAM" id="SSF69593">
    <property type="entry name" value="Glycerol-3-phosphate (1)-acyltransferase"/>
    <property type="match status" value="1"/>
</dbReference>
<evidence type="ECO:0000256" key="4">
    <source>
        <dbReference type="SAM" id="Phobius"/>
    </source>
</evidence>
<protein>
    <recommendedName>
        <fullName evidence="5">Phospholipid/glycerol acyltransferase domain-containing protein</fullName>
    </recommendedName>
</protein>
<evidence type="ECO:0000256" key="2">
    <source>
        <dbReference type="ARBA" id="ARBA00022679"/>
    </source>
</evidence>
<reference evidence="6 7" key="1">
    <citation type="submission" date="2019-07" db="EMBL/GenBank/DDBJ databases">
        <title>Genomics analysis of Aphanomyces spp. identifies a new class of oomycete effector associated with host adaptation.</title>
        <authorList>
            <person name="Gaulin E."/>
        </authorList>
    </citation>
    <scope>NUCLEOTIDE SEQUENCE [LARGE SCALE GENOMIC DNA]</scope>
    <source>
        <strain evidence="6 7">ATCC 201684</strain>
    </source>
</reference>
<feature type="transmembrane region" description="Helical" evidence="4">
    <location>
        <begin position="320"/>
        <end position="353"/>
    </location>
</feature>
<dbReference type="SMART" id="SM00563">
    <property type="entry name" value="PlsC"/>
    <property type="match status" value="1"/>
</dbReference>
<dbReference type="GO" id="GO:0016746">
    <property type="term" value="F:acyltransferase activity"/>
    <property type="evidence" value="ECO:0007669"/>
    <property type="project" value="UniProtKB-KW"/>
</dbReference>
<comment type="caution">
    <text evidence="6">The sequence shown here is derived from an EMBL/GenBank/DDBJ whole genome shotgun (WGS) entry which is preliminary data.</text>
</comment>